<proteinExistence type="predicted"/>
<gene>
    <name evidence="1" type="ORF">ABVK25_010799</name>
</gene>
<evidence type="ECO:0000313" key="2">
    <source>
        <dbReference type="Proteomes" id="UP001590951"/>
    </source>
</evidence>
<comment type="caution">
    <text evidence="1">The sequence shown here is derived from an EMBL/GenBank/DDBJ whole genome shotgun (WGS) entry which is preliminary data.</text>
</comment>
<sequence length="191" mass="21836">MSQRAIDLCIATSYHPSLLQSMATSTIATTHAASASSAYICSDHQPKRVILRLRVNEFEGDDHNWEQHVDAVKTYLVWAGRPISEYEGEYKTRKHFAHVEPFQAPELCQTSFHVVLDIEQHLLNEPNFDTLPHEIYRVRRDKAGNLEVRPIQNPDEAKTMLYKTRCFTDRLYPWGGPDEQDGGNAHKESGS</sequence>
<keyword evidence="2" id="KW-1185">Reference proteome</keyword>
<reference evidence="1 2" key="1">
    <citation type="submission" date="2024-09" db="EMBL/GenBank/DDBJ databases">
        <title>Rethinking Asexuality: The Enigmatic Case of Functional Sexual Genes in Lepraria (Stereocaulaceae).</title>
        <authorList>
            <person name="Doellman M."/>
            <person name="Sun Y."/>
            <person name="Barcenas-Pena A."/>
            <person name="Lumbsch H.T."/>
            <person name="Grewe F."/>
        </authorList>
    </citation>
    <scope>NUCLEOTIDE SEQUENCE [LARGE SCALE GENOMIC DNA]</scope>
    <source>
        <strain evidence="1 2">Grewe 0041</strain>
    </source>
</reference>
<dbReference type="Proteomes" id="UP001590951">
    <property type="component" value="Unassembled WGS sequence"/>
</dbReference>
<dbReference type="EMBL" id="JBHFEH010000075">
    <property type="protein sequence ID" value="KAL2048946.1"/>
    <property type="molecule type" value="Genomic_DNA"/>
</dbReference>
<organism evidence="1 2">
    <name type="scientific">Lepraria finkii</name>
    <dbReference type="NCBI Taxonomy" id="1340010"/>
    <lineage>
        <taxon>Eukaryota</taxon>
        <taxon>Fungi</taxon>
        <taxon>Dikarya</taxon>
        <taxon>Ascomycota</taxon>
        <taxon>Pezizomycotina</taxon>
        <taxon>Lecanoromycetes</taxon>
        <taxon>OSLEUM clade</taxon>
        <taxon>Lecanoromycetidae</taxon>
        <taxon>Lecanorales</taxon>
        <taxon>Lecanorineae</taxon>
        <taxon>Stereocaulaceae</taxon>
        <taxon>Lepraria</taxon>
    </lineage>
</organism>
<evidence type="ECO:0000313" key="1">
    <source>
        <dbReference type="EMBL" id="KAL2048946.1"/>
    </source>
</evidence>
<accession>A0ABR4AW38</accession>
<name>A0ABR4AW38_9LECA</name>
<protein>
    <submittedName>
        <fullName evidence="1">Uncharacterized protein</fullName>
    </submittedName>
</protein>